<dbReference type="PANTHER" id="PTHR10430">
    <property type="entry name" value="PEROXIREDOXIN"/>
    <property type="match status" value="1"/>
</dbReference>
<dbReference type="PROSITE" id="PS51352">
    <property type="entry name" value="THIOREDOXIN_2"/>
    <property type="match status" value="1"/>
</dbReference>
<dbReference type="InterPro" id="IPR036249">
    <property type="entry name" value="Thioredoxin-like_sf"/>
</dbReference>
<dbReference type="Proteomes" id="UP001360560">
    <property type="component" value="Unassembled WGS sequence"/>
</dbReference>
<comment type="function">
    <text evidence="7">Thiol-specific peroxidase that catalyzes the reduction of hydrogen peroxide and organic hydroperoxides to water and alcohols, respectively. Plays a role in cell protection against oxidative stress by detoxifying peroxides.</text>
</comment>
<dbReference type="GO" id="GO:0005777">
    <property type="term" value="C:peroxisome"/>
    <property type="evidence" value="ECO:0007669"/>
    <property type="project" value="TreeGrafter"/>
</dbReference>
<comment type="caution">
    <text evidence="9">The sequence shown here is derived from an EMBL/GenBank/DDBJ whole genome shotgun (WGS) entry which is preliminary data.</text>
</comment>
<dbReference type="InterPro" id="IPR037944">
    <property type="entry name" value="PRX5-like"/>
</dbReference>
<evidence type="ECO:0000256" key="7">
    <source>
        <dbReference type="RuleBase" id="RU366011"/>
    </source>
</evidence>
<protein>
    <submittedName>
        <fullName evidence="9">Thioredoxin peroxidase</fullName>
    </submittedName>
</protein>
<keyword evidence="3 7" id="KW-0049">Antioxidant</keyword>
<sequence>MSLKQGDAVPANTIFKYVPVKLNDTDSLTCPAPVAYNLSKDAEQSKKVLIVSYPGAFTPTCSQTHVPEFLEDANIKTVLAKGYDKIVFLSANDPFVLQAFAKALGVDKDETKVKHVIFASDTYAEFSKKFGLELDLTKMGLGIRTGRYAMVINDGKVSYIGQELGGDVTVSGFKSVLQHL</sequence>
<evidence type="ECO:0000256" key="3">
    <source>
        <dbReference type="ARBA" id="ARBA00022862"/>
    </source>
</evidence>
<dbReference type="GO" id="GO:0034599">
    <property type="term" value="P:cellular response to oxidative stress"/>
    <property type="evidence" value="ECO:0007669"/>
    <property type="project" value="InterPro"/>
</dbReference>
<accession>A0AAV5QDU6</accession>
<dbReference type="CDD" id="cd03013">
    <property type="entry name" value="PRX5_like"/>
    <property type="match status" value="1"/>
</dbReference>
<proteinExistence type="inferred from homology"/>
<keyword evidence="5 7" id="KW-0676">Redox-active center</keyword>
<name>A0AAV5QDU6_9ASCO</name>
<evidence type="ECO:0000313" key="9">
    <source>
        <dbReference type="EMBL" id="GMM33115.1"/>
    </source>
</evidence>
<evidence type="ECO:0000259" key="8">
    <source>
        <dbReference type="PROSITE" id="PS51352"/>
    </source>
</evidence>
<organism evidence="9 10">
    <name type="scientific">Saccharomycopsis crataegensis</name>
    <dbReference type="NCBI Taxonomy" id="43959"/>
    <lineage>
        <taxon>Eukaryota</taxon>
        <taxon>Fungi</taxon>
        <taxon>Dikarya</taxon>
        <taxon>Ascomycota</taxon>
        <taxon>Saccharomycotina</taxon>
        <taxon>Saccharomycetes</taxon>
        <taxon>Saccharomycopsidaceae</taxon>
        <taxon>Saccharomycopsis</taxon>
    </lineage>
</organism>
<dbReference type="GeneID" id="90071094"/>
<evidence type="ECO:0000256" key="4">
    <source>
        <dbReference type="ARBA" id="ARBA00023002"/>
    </source>
</evidence>
<dbReference type="GO" id="GO:0005739">
    <property type="term" value="C:mitochondrion"/>
    <property type="evidence" value="ECO:0007669"/>
    <property type="project" value="TreeGrafter"/>
</dbReference>
<dbReference type="Gene3D" id="3.40.30.10">
    <property type="entry name" value="Glutaredoxin"/>
    <property type="match status" value="1"/>
</dbReference>
<dbReference type="InterPro" id="IPR013766">
    <property type="entry name" value="Thioredoxin_domain"/>
</dbReference>
<keyword evidence="2 7" id="KW-0575">Peroxidase</keyword>
<keyword evidence="4 7" id="KW-0560">Oxidoreductase</keyword>
<evidence type="ECO:0000256" key="2">
    <source>
        <dbReference type="ARBA" id="ARBA00022559"/>
    </source>
</evidence>
<evidence type="ECO:0000256" key="6">
    <source>
        <dbReference type="PIRSR" id="PIRSR637944-1"/>
    </source>
</evidence>
<dbReference type="Pfam" id="PF08534">
    <property type="entry name" value="Redoxin"/>
    <property type="match status" value="1"/>
</dbReference>
<dbReference type="RefSeq" id="XP_064850115.1">
    <property type="nucleotide sequence ID" value="XM_064994043.1"/>
</dbReference>
<dbReference type="PANTHER" id="PTHR10430:SF16">
    <property type="entry name" value="PEROXIREDOXIN-5, MITOCHONDRIAL"/>
    <property type="match status" value="1"/>
</dbReference>
<evidence type="ECO:0000256" key="5">
    <source>
        <dbReference type="ARBA" id="ARBA00023284"/>
    </source>
</evidence>
<feature type="active site" description="Cysteine sulfenic acid (-SOH) intermediate" evidence="6">
    <location>
        <position position="61"/>
    </location>
</feature>
<reference evidence="9 10" key="1">
    <citation type="journal article" date="2023" name="Elife">
        <title>Identification of key yeast species and microbe-microbe interactions impacting larval growth of Drosophila in the wild.</title>
        <authorList>
            <person name="Mure A."/>
            <person name="Sugiura Y."/>
            <person name="Maeda R."/>
            <person name="Honda K."/>
            <person name="Sakurai N."/>
            <person name="Takahashi Y."/>
            <person name="Watada M."/>
            <person name="Katoh T."/>
            <person name="Gotoh A."/>
            <person name="Gotoh Y."/>
            <person name="Taniguchi I."/>
            <person name="Nakamura K."/>
            <person name="Hayashi T."/>
            <person name="Katayama T."/>
            <person name="Uemura T."/>
            <person name="Hattori Y."/>
        </authorList>
    </citation>
    <scope>NUCLEOTIDE SEQUENCE [LARGE SCALE GENOMIC DNA]</scope>
    <source>
        <strain evidence="9 10">SC-9</strain>
    </source>
</reference>
<evidence type="ECO:0000313" key="10">
    <source>
        <dbReference type="Proteomes" id="UP001360560"/>
    </source>
</evidence>
<comment type="similarity">
    <text evidence="1 7">Belongs to the peroxiredoxin family. Prx5 subfamily.</text>
</comment>
<dbReference type="EMBL" id="BTFZ01000001">
    <property type="protein sequence ID" value="GMM33115.1"/>
    <property type="molecule type" value="Genomic_DNA"/>
</dbReference>
<dbReference type="GO" id="GO:0045454">
    <property type="term" value="P:cell redox homeostasis"/>
    <property type="evidence" value="ECO:0007669"/>
    <property type="project" value="TreeGrafter"/>
</dbReference>
<keyword evidence="10" id="KW-1185">Reference proteome</keyword>
<dbReference type="AlphaFoldDB" id="A0AAV5QDU6"/>
<dbReference type="GO" id="GO:0042744">
    <property type="term" value="P:hydrogen peroxide catabolic process"/>
    <property type="evidence" value="ECO:0007669"/>
    <property type="project" value="TreeGrafter"/>
</dbReference>
<evidence type="ECO:0000256" key="1">
    <source>
        <dbReference type="ARBA" id="ARBA00010505"/>
    </source>
</evidence>
<dbReference type="SUPFAM" id="SSF52833">
    <property type="entry name" value="Thioredoxin-like"/>
    <property type="match status" value="1"/>
</dbReference>
<dbReference type="InterPro" id="IPR013740">
    <property type="entry name" value="Redoxin"/>
</dbReference>
<feature type="domain" description="Thioredoxin" evidence="8">
    <location>
        <begin position="3"/>
        <end position="180"/>
    </location>
</feature>
<gene>
    <name evidence="9" type="ORF">DASC09_004400</name>
</gene>
<dbReference type="GO" id="GO:0008379">
    <property type="term" value="F:thioredoxin peroxidase activity"/>
    <property type="evidence" value="ECO:0007669"/>
    <property type="project" value="InterPro"/>
</dbReference>